<dbReference type="AlphaFoldDB" id="A0AAD4N331"/>
<evidence type="ECO:0000313" key="5">
    <source>
        <dbReference type="Proteomes" id="UP001201812"/>
    </source>
</evidence>
<accession>A0AAD4N331</accession>
<feature type="domain" description="NTF2" evidence="3">
    <location>
        <begin position="21"/>
        <end position="133"/>
    </location>
</feature>
<organism evidence="4 5">
    <name type="scientific">Ditylenchus destructor</name>
    <dbReference type="NCBI Taxonomy" id="166010"/>
    <lineage>
        <taxon>Eukaryota</taxon>
        <taxon>Metazoa</taxon>
        <taxon>Ecdysozoa</taxon>
        <taxon>Nematoda</taxon>
        <taxon>Chromadorea</taxon>
        <taxon>Rhabditida</taxon>
        <taxon>Tylenchina</taxon>
        <taxon>Tylenchomorpha</taxon>
        <taxon>Sphaerularioidea</taxon>
        <taxon>Anguinidae</taxon>
        <taxon>Anguininae</taxon>
        <taxon>Ditylenchus</taxon>
    </lineage>
</organism>
<name>A0AAD4N331_9BILA</name>
<evidence type="ECO:0000259" key="3">
    <source>
        <dbReference type="PROSITE" id="PS50177"/>
    </source>
</evidence>
<feature type="region of interest" description="Disordered" evidence="2">
    <location>
        <begin position="205"/>
        <end position="411"/>
    </location>
</feature>
<dbReference type="Gene3D" id="3.10.450.50">
    <property type="match status" value="1"/>
</dbReference>
<dbReference type="SUPFAM" id="SSF54427">
    <property type="entry name" value="NTF2-like"/>
    <property type="match status" value="1"/>
</dbReference>
<dbReference type="PANTHER" id="PTHR10693:SF20">
    <property type="entry name" value="AT27578P"/>
    <property type="match status" value="1"/>
</dbReference>
<dbReference type="GO" id="GO:0003729">
    <property type="term" value="F:mRNA binding"/>
    <property type="evidence" value="ECO:0007669"/>
    <property type="project" value="TreeGrafter"/>
</dbReference>
<dbReference type="InterPro" id="IPR018222">
    <property type="entry name" value="Nuclear_transport_factor_2_euk"/>
</dbReference>
<keyword evidence="1" id="KW-0694">RNA-binding</keyword>
<dbReference type="GO" id="GO:0005829">
    <property type="term" value="C:cytosol"/>
    <property type="evidence" value="ECO:0007669"/>
    <property type="project" value="TreeGrafter"/>
</dbReference>
<evidence type="ECO:0000256" key="1">
    <source>
        <dbReference type="ARBA" id="ARBA00022884"/>
    </source>
</evidence>
<protein>
    <submittedName>
        <fullName evidence="4">Nuclear transport factor 2 (NTF2) domain-containing protein</fullName>
    </submittedName>
</protein>
<feature type="compositionally biased region" description="Gly residues" evidence="2">
    <location>
        <begin position="338"/>
        <end position="352"/>
    </location>
</feature>
<dbReference type="EMBL" id="JAKKPZ010000011">
    <property type="protein sequence ID" value="KAI1715394.1"/>
    <property type="molecule type" value="Genomic_DNA"/>
</dbReference>
<feature type="compositionally biased region" description="Gly residues" evidence="2">
    <location>
        <begin position="321"/>
        <end position="330"/>
    </location>
</feature>
<evidence type="ECO:0000256" key="2">
    <source>
        <dbReference type="SAM" id="MobiDB-lite"/>
    </source>
</evidence>
<dbReference type="InterPro" id="IPR002075">
    <property type="entry name" value="NTF2_dom"/>
</dbReference>
<reference evidence="4" key="1">
    <citation type="submission" date="2022-01" db="EMBL/GenBank/DDBJ databases">
        <title>Genome Sequence Resource for Two Populations of Ditylenchus destructor, the Migratory Endoparasitic Phytonematode.</title>
        <authorList>
            <person name="Zhang H."/>
            <person name="Lin R."/>
            <person name="Xie B."/>
        </authorList>
    </citation>
    <scope>NUCLEOTIDE SEQUENCE</scope>
    <source>
        <strain evidence="4">BazhouSP</strain>
    </source>
</reference>
<evidence type="ECO:0000313" key="4">
    <source>
        <dbReference type="EMBL" id="KAI1715394.1"/>
    </source>
</evidence>
<dbReference type="InterPro" id="IPR039539">
    <property type="entry name" value="Ras_GTPase_bind_prot"/>
</dbReference>
<dbReference type="PANTHER" id="PTHR10693">
    <property type="entry name" value="RAS GTPASE-ACTIVATING PROTEIN-BINDING PROTEIN"/>
    <property type="match status" value="1"/>
</dbReference>
<feature type="compositionally biased region" description="Polar residues" evidence="2">
    <location>
        <begin position="157"/>
        <end position="177"/>
    </location>
</feature>
<dbReference type="GO" id="GO:1990904">
    <property type="term" value="C:ribonucleoprotein complex"/>
    <property type="evidence" value="ECO:0007669"/>
    <property type="project" value="TreeGrafter"/>
</dbReference>
<feature type="region of interest" description="Disordered" evidence="2">
    <location>
        <begin position="144"/>
        <end position="177"/>
    </location>
</feature>
<gene>
    <name evidence="4" type="ORF">DdX_07703</name>
</gene>
<dbReference type="Pfam" id="PF02136">
    <property type="entry name" value="NTF2"/>
    <property type="match status" value="1"/>
</dbReference>
<dbReference type="Proteomes" id="UP001201812">
    <property type="component" value="Unassembled WGS sequence"/>
</dbReference>
<dbReference type="PROSITE" id="PS50177">
    <property type="entry name" value="NTF2_DOMAIN"/>
    <property type="match status" value="1"/>
</dbReference>
<feature type="compositionally biased region" description="Polar residues" evidence="2">
    <location>
        <begin position="230"/>
        <end position="246"/>
    </location>
</feature>
<feature type="compositionally biased region" description="Low complexity" evidence="2">
    <location>
        <begin position="353"/>
        <end position="364"/>
    </location>
</feature>
<keyword evidence="5" id="KW-1185">Reference proteome</keyword>
<feature type="compositionally biased region" description="Polar residues" evidence="2">
    <location>
        <begin position="281"/>
        <end position="290"/>
    </location>
</feature>
<comment type="caution">
    <text evidence="4">The sequence shown here is derived from an EMBL/GenBank/DDBJ whole genome shotgun (WGS) entry which is preliminary data.</text>
</comment>
<dbReference type="InterPro" id="IPR032710">
    <property type="entry name" value="NTF2-like_dom_sf"/>
</dbReference>
<feature type="compositionally biased region" description="Basic and acidic residues" evidence="2">
    <location>
        <begin position="383"/>
        <end position="399"/>
    </location>
</feature>
<sequence>MEKGGEYMNESNAATPLPSDIGRDFAKAFYKMWSVKQNDVFQFYGPDSFFSHDGHEAKGKDEIRKAIDELAYVDCKTRVHSVSGVNGANESCVLQVCGEMALNNNPPRRFIEVFVLLKHSAKSYFVQNDIFQWLDKAFAELPPQNDGNSAVEDANKTETSMQAPMEEPQQNGHSNMQTLSDPIVTNLPDLSSLTTETVQNKPPITLEENIPDMDNGGYEPTPENAAPVNNIFSESKNAGQRSYNETKQAEVPPPPPEPQHPKTWARAVGNSTGYQGGVKTIQPQQPTSTGVDDGNAPKDAAGNQPHDYPNKQFAFKDKRGGGAYNNGGFRGNYQRGSQGRGGATGGRGGGGYRNNSSSNFYRGNSGPGAGSGPAPQSGGPRFNGERRSNYENNRSDFRRSNQPAPPPQNKS</sequence>
<proteinExistence type="predicted"/>